<dbReference type="SUPFAM" id="SSF63825">
    <property type="entry name" value="YWTD domain"/>
    <property type="match status" value="1"/>
</dbReference>
<evidence type="ECO:0000313" key="3">
    <source>
        <dbReference type="Proteomes" id="UP001461498"/>
    </source>
</evidence>
<dbReference type="SUPFAM" id="SSF49265">
    <property type="entry name" value="Fibronectin type III"/>
    <property type="match status" value="1"/>
</dbReference>
<evidence type="ECO:0000313" key="2">
    <source>
        <dbReference type="EMBL" id="KAK9499086.1"/>
    </source>
</evidence>
<organism evidence="2 3">
    <name type="scientific">Rhynocoris fuscipes</name>
    <dbReference type="NCBI Taxonomy" id="488301"/>
    <lineage>
        <taxon>Eukaryota</taxon>
        <taxon>Metazoa</taxon>
        <taxon>Ecdysozoa</taxon>
        <taxon>Arthropoda</taxon>
        <taxon>Hexapoda</taxon>
        <taxon>Insecta</taxon>
        <taxon>Pterygota</taxon>
        <taxon>Neoptera</taxon>
        <taxon>Paraneoptera</taxon>
        <taxon>Hemiptera</taxon>
        <taxon>Heteroptera</taxon>
        <taxon>Panheteroptera</taxon>
        <taxon>Cimicomorpha</taxon>
        <taxon>Reduviidae</taxon>
        <taxon>Harpactorinae</taxon>
        <taxon>Harpactorini</taxon>
        <taxon>Rhynocoris</taxon>
    </lineage>
</organism>
<dbReference type="EMBL" id="JAPXFL010000012">
    <property type="protein sequence ID" value="KAK9499086.1"/>
    <property type="molecule type" value="Genomic_DNA"/>
</dbReference>
<accession>A0AAW1CJE8</accession>
<gene>
    <name evidence="2" type="ORF">O3M35_003598</name>
</gene>
<dbReference type="PROSITE" id="PS50853">
    <property type="entry name" value="FN3"/>
    <property type="match status" value="1"/>
</dbReference>
<dbReference type="SMART" id="SM00060">
    <property type="entry name" value="FN3"/>
    <property type="match status" value="1"/>
</dbReference>
<dbReference type="Gene3D" id="2.120.10.30">
    <property type="entry name" value="TolB, C-terminal domain"/>
    <property type="match status" value="1"/>
</dbReference>
<name>A0AAW1CJE8_9HEMI</name>
<reference evidence="2 3" key="1">
    <citation type="submission" date="2022-12" db="EMBL/GenBank/DDBJ databases">
        <title>Chromosome-level genome assembly of true bugs.</title>
        <authorList>
            <person name="Ma L."/>
            <person name="Li H."/>
        </authorList>
    </citation>
    <scope>NUCLEOTIDE SEQUENCE [LARGE SCALE GENOMIC DNA]</scope>
    <source>
        <strain evidence="2">Lab_2022b</strain>
    </source>
</reference>
<comment type="caution">
    <text evidence="2">The sequence shown here is derived from an EMBL/GenBank/DDBJ whole genome shotgun (WGS) entry which is preliminary data.</text>
</comment>
<dbReference type="Proteomes" id="UP001461498">
    <property type="component" value="Unassembled WGS sequence"/>
</dbReference>
<proteinExistence type="predicted"/>
<dbReference type="Pfam" id="PF00041">
    <property type="entry name" value="fn3"/>
    <property type="match status" value="1"/>
</dbReference>
<dbReference type="CDD" id="cd00063">
    <property type="entry name" value="FN3"/>
    <property type="match status" value="1"/>
</dbReference>
<dbReference type="InterPro" id="IPR003961">
    <property type="entry name" value="FN3_dom"/>
</dbReference>
<dbReference type="AlphaFoldDB" id="A0AAW1CJE8"/>
<sequence>MLVALAGLLYKPLHIEVDPYNGYLFWVLQGEPRGGLYRLDLADISNGIKHEVMPDLILSDPDLGAFTVDHTNFRILVSSHIKNTVISVSLDGKEVTDLRSNTQKPQFQNVLSLTMANGLFYWTNGVIVLTEEYHDGSKSYYHNLVFPGEKKPQYITIGVDLPSAQPIPLPVNPPTGLQAIVSSNYARATWNIPHLLGGQGKGAWQNWSYQLSIEEKNKENGGILLKDINSTWTRISDLQANVEYTLKVAAFTSAGVGPWSGEFKARTLKANSNDGISSGTTFVWSAQQGLLVSDPTGETTLNTLIPAHQLQVSFST</sequence>
<evidence type="ECO:0000259" key="1">
    <source>
        <dbReference type="PROSITE" id="PS50853"/>
    </source>
</evidence>
<feature type="domain" description="Fibronectin type-III" evidence="1">
    <location>
        <begin position="173"/>
        <end position="270"/>
    </location>
</feature>
<protein>
    <recommendedName>
        <fullName evidence="1">Fibronectin type-III domain-containing protein</fullName>
    </recommendedName>
</protein>
<keyword evidence="3" id="KW-1185">Reference proteome</keyword>
<dbReference type="InterPro" id="IPR013783">
    <property type="entry name" value="Ig-like_fold"/>
</dbReference>
<dbReference type="InterPro" id="IPR011042">
    <property type="entry name" value="6-blade_b-propeller_TolB-like"/>
</dbReference>
<dbReference type="InterPro" id="IPR036116">
    <property type="entry name" value="FN3_sf"/>
</dbReference>
<dbReference type="Gene3D" id="2.60.40.10">
    <property type="entry name" value="Immunoglobulins"/>
    <property type="match status" value="1"/>
</dbReference>